<evidence type="ECO:0000313" key="2">
    <source>
        <dbReference type="Proteomes" id="UP000311605"/>
    </source>
</evidence>
<dbReference type="GO" id="GO:0016740">
    <property type="term" value="F:transferase activity"/>
    <property type="evidence" value="ECO:0007669"/>
    <property type="project" value="UniProtKB-KW"/>
</dbReference>
<accession>A0A5C4XHP6</accession>
<dbReference type="EMBL" id="VDMN01000003">
    <property type="protein sequence ID" value="TNM63033.1"/>
    <property type="molecule type" value="Genomic_DNA"/>
</dbReference>
<name>A0A5C4XHP6_9HYPH</name>
<gene>
    <name evidence="1" type="ORF">FHP24_17635</name>
</gene>
<dbReference type="OrthoDB" id="8280268at2"/>
<dbReference type="AlphaFoldDB" id="A0A5C4XHP6"/>
<keyword evidence="1" id="KW-0808">Transferase</keyword>
<keyword evidence="2" id="KW-1185">Reference proteome</keyword>
<evidence type="ECO:0000313" key="1">
    <source>
        <dbReference type="EMBL" id="TNM63033.1"/>
    </source>
</evidence>
<proteinExistence type="predicted"/>
<sequence length="305" mass="33510">MTKRSNRPLTRSLVKLGARLFLGSERAHFQDHIPGLVITAKQPDRAIVYRGRQLNVLQQCDSLGHGQEAAYIIGSGPSIDRCDMTKLDIGSAILLNGAIHLLAKRGPLPLAVAIEDERFIWRHFALLRDRIAADTICLLSVQVIRAICEHDPSWLSDKRVILIDNISRPYGSRRRSNAELSRLDFVTMGRDGNGGISTEPDKGVFQGGSVAISAMQFLIACRPGLIGLFGIDISNADLPRFYETKDAAAFSGIAMAEARILGHFATALSVCSKQGITVECYSEKSALLAAGYRYSDRFSLTRHDR</sequence>
<organism evidence="1 2">
    <name type="scientific">Aliirhizobium smilacinae</name>
    <dbReference type="NCBI Taxonomy" id="1395944"/>
    <lineage>
        <taxon>Bacteria</taxon>
        <taxon>Pseudomonadati</taxon>
        <taxon>Pseudomonadota</taxon>
        <taxon>Alphaproteobacteria</taxon>
        <taxon>Hyphomicrobiales</taxon>
        <taxon>Rhizobiaceae</taxon>
        <taxon>Aliirhizobium</taxon>
    </lineage>
</organism>
<dbReference type="Proteomes" id="UP000311605">
    <property type="component" value="Unassembled WGS sequence"/>
</dbReference>
<protein>
    <submittedName>
        <fullName evidence="1">Glycosyl transferase</fullName>
    </submittedName>
</protein>
<reference evidence="1 2" key="1">
    <citation type="submission" date="2019-06" db="EMBL/GenBank/DDBJ databases">
        <title>The draft genome of Rhizobium smilacinae PTYR-5.</title>
        <authorList>
            <person name="Liu L."/>
            <person name="Li L."/>
            <person name="Zhang X."/>
        </authorList>
    </citation>
    <scope>NUCLEOTIDE SEQUENCE [LARGE SCALE GENOMIC DNA]</scope>
    <source>
        <strain evidence="1 2">PTYR-5</strain>
    </source>
</reference>
<comment type="caution">
    <text evidence="1">The sequence shown here is derived from an EMBL/GenBank/DDBJ whole genome shotgun (WGS) entry which is preliminary data.</text>
</comment>